<proteinExistence type="predicted"/>
<gene>
    <name evidence="1" type="ORF">LTRI10_LOCUS26229</name>
</gene>
<dbReference type="AlphaFoldDB" id="A0AAV2EH94"/>
<dbReference type="Proteomes" id="UP001497516">
    <property type="component" value="Chromosome 4"/>
</dbReference>
<sequence>MTGRTRLPSHIVFPRKHPHAQFPLGRYSLIPLLTHIGTIGVRPLSRDEYILLACILGARRRIAENSR</sequence>
<organism evidence="1 2">
    <name type="scientific">Linum trigynum</name>
    <dbReference type="NCBI Taxonomy" id="586398"/>
    <lineage>
        <taxon>Eukaryota</taxon>
        <taxon>Viridiplantae</taxon>
        <taxon>Streptophyta</taxon>
        <taxon>Embryophyta</taxon>
        <taxon>Tracheophyta</taxon>
        <taxon>Spermatophyta</taxon>
        <taxon>Magnoliopsida</taxon>
        <taxon>eudicotyledons</taxon>
        <taxon>Gunneridae</taxon>
        <taxon>Pentapetalae</taxon>
        <taxon>rosids</taxon>
        <taxon>fabids</taxon>
        <taxon>Malpighiales</taxon>
        <taxon>Linaceae</taxon>
        <taxon>Linum</taxon>
    </lineage>
</organism>
<accession>A0AAV2EH94</accession>
<evidence type="ECO:0000313" key="1">
    <source>
        <dbReference type="EMBL" id="CAL1385067.1"/>
    </source>
</evidence>
<reference evidence="1 2" key="1">
    <citation type="submission" date="2024-04" db="EMBL/GenBank/DDBJ databases">
        <authorList>
            <person name="Fracassetti M."/>
        </authorList>
    </citation>
    <scope>NUCLEOTIDE SEQUENCE [LARGE SCALE GENOMIC DNA]</scope>
</reference>
<name>A0AAV2EH94_9ROSI</name>
<keyword evidence="2" id="KW-1185">Reference proteome</keyword>
<dbReference type="EMBL" id="OZ034817">
    <property type="protein sequence ID" value="CAL1385067.1"/>
    <property type="molecule type" value="Genomic_DNA"/>
</dbReference>
<protein>
    <submittedName>
        <fullName evidence="1">Uncharacterized protein</fullName>
    </submittedName>
</protein>
<evidence type="ECO:0000313" key="2">
    <source>
        <dbReference type="Proteomes" id="UP001497516"/>
    </source>
</evidence>